<feature type="region of interest" description="Disordered" evidence="1">
    <location>
        <begin position="59"/>
        <end position="81"/>
    </location>
</feature>
<accession>A0A327MU14</accession>
<gene>
    <name evidence="2" type="ORF">DOZ80_21920</name>
</gene>
<proteinExistence type="predicted"/>
<evidence type="ECO:0000256" key="1">
    <source>
        <dbReference type="SAM" id="MobiDB-lite"/>
    </source>
</evidence>
<comment type="caution">
    <text evidence="2">The sequence shown here is derived from an EMBL/GenBank/DDBJ whole genome shotgun (WGS) entry which is preliminary data.</text>
</comment>
<evidence type="ECO:0000313" key="2">
    <source>
        <dbReference type="EMBL" id="RAI66500.1"/>
    </source>
</evidence>
<organism evidence="2 3">
    <name type="scientific">Pseudomonas fluorescens</name>
    <dbReference type="NCBI Taxonomy" id="294"/>
    <lineage>
        <taxon>Bacteria</taxon>
        <taxon>Pseudomonadati</taxon>
        <taxon>Pseudomonadota</taxon>
        <taxon>Gammaproteobacteria</taxon>
        <taxon>Pseudomonadales</taxon>
        <taxon>Pseudomonadaceae</taxon>
        <taxon>Pseudomonas</taxon>
    </lineage>
</organism>
<reference evidence="2 3" key="1">
    <citation type="submission" date="2018-06" db="EMBL/GenBank/DDBJ databases">
        <authorList>
            <person name="Zhirakovskaya E."/>
        </authorList>
    </citation>
    <scope>NUCLEOTIDE SEQUENCE [LARGE SCALE GENOMIC DNA]</scope>
    <source>
        <strain evidence="2 3">LY3</strain>
    </source>
</reference>
<sequence>MTINPFEGMRIFCQVMESGSFTAAADQFSAPLSFGVAHPGRVLPLFLQRYREVTAGERNALSTNPPDSHIRTITLLQRNRK</sequence>
<name>A0A327MU14_PSEFL</name>
<dbReference type="EMBL" id="QLIN01000010">
    <property type="protein sequence ID" value="RAI66500.1"/>
    <property type="molecule type" value="Genomic_DNA"/>
</dbReference>
<dbReference type="AlphaFoldDB" id="A0A327MU14"/>
<evidence type="ECO:0000313" key="3">
    <source>
        <dbReference type="Proteomes" id="UP000249493"/>
    </source>
</evidence>
<protein>
    <submittedName>
        <fullName evidence="2">Uncharacterized protein</fullName>
    </submittedName>
</protein>
<dbReference type="Proteomes" id="UP000249493">
    <property type="component" value="Unassembled WGS sequence"/>
</dbReference>